<sequence length="324" mass="37126">MNVATAVLPVQSWEGSESEARHQRYARCVQVSKRVRWDIDADVIRGREFDYERTFLPVGLSKVDELDFLDADERRFVSQVQGRTYAYMFGLVERFIGAKMLQTSGQHWLGDQAALEALVRFSDEELKHQELFRRMELMMDARMPAGYARVAEPNAVAREVLGRRSWAVLALICHIELFVQSHYEQSIAPQAGLCPLWKDVFLFHWREECQHAILDELEWRAEHERIGEAELDAAVDDLIALVGAVDGILQAQAVQDTRYSLACIARRLDAGQEARLGETLLRAYRWQYIVSGVQHPRFSKLLLEMATPEQMQRIVTALAPILPS</sequence>
<evidence type="ECO:0008006" key="3">
    <source>
        <dbReference type="Google" id="ProtNLM"/>
    </source>
</evidence>
<comment type="caution">
    <text evidence="1">The sequence shown here is derived from an EMBL/GenBank/DDBJ whole genome shotgun (WGS) entry which is preliminary data.</text>
</comment>
<protein>
    <recommendedName>
        <fullName evidence="3">Ferritin-like domain-containing protein</fullName>
    </recommendedName>
</protein>
<proteinExistence type="predicted"/>
<dbReference type="Proteomes" id="UP001429984">
    <property type="component" value="Unassembled WGS sequence"/>
</dbReference>
<accession>A0ABS0B639</accession>
<keyword evidence="2" id="KW-1185">Reference proteome</keyword>
<name>A0ABS0B639_9GAMM</name>
<dbReference type="EMBL" id="JADLZT010000003">
    <property type="protein sequence ID" value="MBF6023703.1"/>
    <property type="molecule type" value="Genomic_DNA"/>
</dbReference>
<dbReference type="RefSeq" id="WP_194930293.1">
    <property type="nucleotide sequence ID" value="NZ_JADLZT010000003.1"/>
</dbReference>
<reference evidence="1 2" key="1">
    <citation type="submission" date="2020-11" db="EMBL/GenBank/DDBJ databases">
        <title>Draft Genome Sequence and Secondary Metabolite Biosynthetic Potential of the Lysobacter niastensis Type strain DSM 18481.</title>
        <authorList>
            <person name="Turrini P."/>
            <person name="Artuso I."/>
            <person name="Tescari M."/>
            <person name="Lugli G.A."/>
            <person name="Frangipani E."/>
            <person name="Ventura M."/>
            <person name="Visca P."/>
        </authorList>
    </citation>
    <scope>NUCLEOTIDE SEQUENCE [LARGE SCALE GENOMIC DNA]</scope>
    <source>
        <strain evidence="1 2">DSM 18481</strain>
    </source>
</reference>
<organism evidence="1 2">
    <name type="scientific">Lysobacter niastensis</name>
    <dbReference type="NCBI Taxonomy" id="380629"/>
    <lineage>
        <taxon>Bacteria</taxon>
        <taxon>Pseudomonadati</taxon>
        <taxon>Pseudomonadota</taxon>
        <taxon>Gammaproteobacteria</taxon>
        <taxon>Lysobacterales</taxon>
        <taxon>Lysobacteraceae</taxon>
        <taxon>Lysobacter</taxon>
    </lineage>
</organism>
<evidence type="ECO:0000313" key="2">
    <source>
        <dbReference type="Proteomes" id="UP001429984"/>
    </source>
</evidence>
<evidence type="ECO:0000313" key="1">
    <source>
        <dbReference type="EMBL" id="MBF6023703.1"/>
    </source>
</evidence>
<gene>
    <name evidence="1" type="ORF">IU514_06655</name>
</gene>